<protein>
    <submittedName>
        <fullName evidence="3">Predicted thioesterase</fullName>
        <ecNumber evidence="3">3.1.2.-</ecNumber>
    </submittedName>
</protein>
<dbReference type="STRING" id="454194.PYK22_00524"/>
<dbReference type="PANTHER" id="PTHR31793:SF27">
    <property type="entry name" value="NOVEL THIOESTERASE SUPERFAMILY DOMAIN AND SAPOSIN A-TYPE DOMAIN CONTAINING PROTEIN (0610012H03RIK)"/>
    <property type="match status" value="1"/>
</dbReference>
<gene>
    <name evidence="3" type="ORF">PYK22_00524</name>
</gene>
<dbReference type="RefSeq" id="WP_162199776.1">
    <property type="nucleotide sequence ID" value="NZ_CBXV010000002.1"/>
</dbReference>
<dbReference type="AlphaFoldDB" id="A0A0B6WWJ3"/>
<organism evidence="3 4">
    <name type="scientific">Pyrinomonas methylaliphatogenes</name>
    <dbReference type="NCBI Taxonomy" id="454194"/>
    <lineage>
        <taxon>Bacteria</taxon>
        <taxon>Pseudomonadati</taxon>
        <taxon>Acidobacteriota</taxon>
        <taxon>Blastocatellia</taxon>
        <taxon>Blastocatellales</taxon>
        <taxon>Pyrinomonadaceae</taxon>
        <taxon>Pyrinomonas</taxon>
    </lineage>
</organism>
<dbReference type="GO" id="GO:0047617">
    <property type="term" value="F:fatty acyl-CoA hydrolase activity"/>
    <property type="evidence" value="ECO:0007669"/>
    <property type="project" value="TreeGrafter"/>
</dbReference>
<dbReference type="Pfam" id="PF13279">
    <property type="entry name" value="4HBT_2"/>
    <property type="match status" value="1"/>
</dbReference>
<sequence>MHEPWKFCIEERVRWGDVDAARIIFYGAYIRFFEFAETELFRAIGLPYSRLFDQLDIWLPRVHLECDFYRAAQLDDLLEVATYVGHFGHKSMRINFEVRRKGEANLIAEAHFVLVAVKRETMKSVPIPEELKRRLLPYTHPAARAQSHAVSD</sequence>
<accession>A0A0B6WWJ3</accession>
<dbReference type="InterPro" id="IPR029069">
    <property type="entry name" value="HotDog_dom_sf"/>
</dbReference>
<dbReference type="Gene3D" id="3.10.129.10">
    <property type="entry name" value="Hotdog Thioesterase"/>
    <property type="match status" value="1"/>
</dbReference>
<proteinExistence type="inferred from homology"/>
<evidence type="ECO:0000256" key="2">
    <source>
        <dbReference type="ARBA" id="ARBA00022801"/>
    </source>
</evidence>
<dbReference type="PIRSF" id="PIRSF003230">
    <property type="entry name" value="YbgC"/>
    <property type="match status" value="1"/>
</dbReference>
<dbReference type="InterPro" id="IPR006684">
    <property type="entry name" value="YbgC/YbaW"/>
</dbReference>
<dbReference type="CDD" id="cd00586">
    <property type="entry name" value="4HBT"/>
    <property type="match status" value="1"/>
</dbReference>
<dbReference type="SUPFAM" id="SSF54637">
    <property type="entry name" value="Thioesterase/thiol ester dehydrase-isomerase"/>
    <property type="match status" value="1"/>
</dbReference>
<keyword evidence="2 3" id="KW-0378">Hydrolase</keyword>
<name>A0A0B6WWJ3_9BACT</name>
<evidence type="ECO:0000256" key="1">
    <source>
        <dbReference type="ARBA" id="ARBA00005953"/>
    </source>
</evidence>
<dbReference type="PANTHER" id="PTHR31793">
    <property type="entry name" value="4-HYDROXYBENZOYL-COA THIOESTERASE FAMILY MEMBER"/>
    <property type="match status" value="1"/>
</dbReference>
<reference evidence="3 4" key="2">
    <citation type="submission" date="2015-01" db="EMBL/GenBank/DDBJ databases">
        <title>Complete genome sequence of Pyrinomonas methylaliphatogenes type strain K22T.</title>
        <authorList>
            <person name="Lee K.C.Y."/>
            <person name="Power J.F."/>
            <person name="Dunfield P.F."/>
            <person name="Morgan X.C."/>
            <person name="Huttenhower C."/>
            <person name="Stott M.B."/>
        </authorList>
    </citation>
    <scope>NUCLEOTIDE SEQUENCE [LARGE SCALE GENOMIC DNA]</scope>
    <source>
        <strain evidence="3 4">K22</strain>
    </source>
</reference>
<dbReference type="EMBL" id="CBXV010000002">
    <property type="protein sequence ID" value="CDM64530.1"/>
    <property type="molecule type" value="Genomic_DNA"/>
</dbReference>
<keyword evidence="4" id="KW-1185">Reference proteome</keyword>
<evidence type="ECO:0000313" key="3">
    <source>
        <dbReference type="EMBL" id="CDM64530.1"/>
    </source>
</evidence>
<comment type="similarity">
    <text evidence="1">Belongs to the 4-hydroxybenzoyl-CoA thioesterase family.</text>
</comment>
<reference evidence="3 4" key="1">
    <citation type="submission" date="2013-12" db="EMBL/GenBank/DDBJ databases">
        <authorList>
            <person name="Stott M."/>
        </authorList>
    </citation>
    <scope>NUCLEOTIDE SEQUENCE [LARGE SCALE GENOMIC DNA]</scope>
    <source>
        <strain evidence="3 4">K22</strain>
    </source>
</reference>
<dbReference type="EC" id="3.1.2.-" evidence="3"/>
<dbReference type="Proteomes" id="UP000031518">
    <property type="component" value="Unassembled WGS sequence"/>
</dbReference>
<evidence type="ECO:0000313" key="4">
    <source>
        <dbReference type="Proteomes" id="UP000031518"/>
    </source>
</evidence>
<dbReference type="InterPro" id="IPR050563">
    <property type="entry name" value="4-hydroxybenzoyl-CoA_TE"/>
</dbReference>